<protein>
    <submittedName>
        <fullName evidence="2">Uncharacterized protein</fullName>
    </submittedName>
</protein>
<dbReference type="EMBL" id="JBHTBS010000001">
    <property type="protein sequence ID" value="MFC7336053.1"/>
    <property type="molecule type" value="Genomic_DNA"/>
</dbReference>
<feature type="transmembrane region" description="Helical" evidence="1">
    <location>
        <begin position="20"/>
        <end position="41"/>
    </location>
</feature>
<reference evidence="3" key="1">
    <citation type="journal article" date="2019" name="Int. J. Syst. Evol. Microbiol.">
        <title>The Global Catalogue of Microorganisms (GCM) 10K type strain sequencing project: providing services to taxonomists for standard genome sequencing and annotation.</title>
        <authorList>
            <consortium name="The Broad Institute Genomics Platform"/>
            <consortium name="The Broad Institute Genome Sequencing Center for Infectious Disease"/>
            <person name="Wu L."/>
            <person name="Ma J."/>
        </authorList>
    </citation>
    <scope>NUCLEOTIDE SEQUENCE [LARGE SCALE GENOMIC DNA]</scope>
    <source>
        <strain evidence="3">CGMCC 4.1467</strain>
    </source>
</reference>
<keyword evidence="1" id="KW-0472">Membrane</keyword>
<dbReference type="RefSeq" id="WP_379708784.1">
    <property type="nucleotide sequence ID" value="NZ_JBHTBS010000001.1"/>
</dbReference>
<proteinExistence type="predicted"/>
<keyword evidence="1" id="KW-1133">Transmembrane helix</keyword>
<gene>
    <name evidence="2" type="ORF">ACFQY0_02595</name>
</gene>
<comment type="caution">
    <text evidence="2">The sequence shown here is derived from an EMBL/GenBank/DDBJ whole genome shotgun (WGS) entry which is preliminary data.</text>
</comment>
<sequence>MNQKKLLSSRFRASRPRGFALIITISMMILLALLAVGLLTLSSISLRSSGQGEDRQIAQANARLALTLALGELQTTLGPDARMSARAETLGKDPRAGGTVSPNTPEAWWVGVSHTDGETAIDSKRDIAWLVSGLKGTAPDSGLTDPVPMIDQGSLDLTLTGNQPIQAGRVSVEREGKTTGAYAWFVDDNGMKAQLAASHQSVHNDNPENASGGVLPASYKPDILEQMSPIGAASDEEIFRLGSNKDLELIDLPRATVRNKFFSYTTCSQGVLSDTRNGGLKKDLTIAFENDSVFSKVFPSNSPDKYLLIDPDKRPKELDDNGYIHWAIFKDYYNLKKSIKKVQGKDSLHINTFDKRTTGFLNGNTAIARGESGPHSLNHRGLIYDKPDYFSDGNEYGNNPIFPLLAHLQQNSWIQYNAADRSIETHVQLWTSHYNPYNIGIRVFTDRKNGRDTGPRVINYPLPLVSVSGLFTRVDTLNRKLQAHAPGDLVIPPGRSQVFGFSTNEEIGQEIDDRLYSEKVKDLTVESVKGTYSLRSSPPTTVSVTTEFYSTQPVFVHGCDHKGGDYEAAQAFYAPLAWDKITSGAGSLSTNVRKATPAASLAGVPRESPGKRIVQSLSLSELNSNSMVSHAFSLRTTREPGSRLRPLVDGNIRAQWNNPRWDSPLNIGTLATYSDNTGVAEDRFVPMNNSNPPLGYSFLGAGRTPADGTDQLILFDVPRRDLVSLGQLQHAAAGRFSYEPSYIVGNSYANPRIPLDQWDTSVSDTFSTADRGLSNSKISGSFSLYDASYLVNETLWDSYTFTTIPQEDDNYGGGDVSSSNLAELLDRSILLPNPRFIPYEPAGSKFDTATLSDAGTADTGSFFHNAGHLLVDGAFNINSTSVDAWEAFLTGTYKLPIAKVDENGRLISGFTPTDGVRFPRCARTYGDGMKTASIDENYWIGFRELTQTEVRDIATALVDEIKERGPFLTLSSFVNRSLESNDTGKSGPLQAALDQTVNKDLDNDYEDPADTTKFPNIADGSTQGAGFPGQLLQGDILQALGPYMTVHSDTFTIRAYGEAQDAAGNVTASAWCEAVVQRHPEPMAVMGAKSANEELANPTSPFGRTFRVISFRWLNPKEV</sequence>
<organism evidence="2 3">
    <name type="scientific">Haloferula chungangensis</name>
    <dbReference type="NCBI Taxonomy" id="1048331"/>
    <lineage>
        <taxon>Bacteria</taxon>
        <taxon>Pseudomonadati</taxon>
        <taxon>Verrucomicrobiota</taxon>
        <taxon>Verrucomicrobiia</taxon>
        <taxon>Verrucomicrobiales</taxon>
        <taxon>Verrucomicrobiaceae</taxon>
        <taxon>Haloferula</taxon>
    </lineage>
</organism>
<evidence type="ECO:0000313" key="3">
    <source>
        <dbReference type="Proteomes" id="UP001596472"/>
    </source>
</evidence>
<evidence type="ECO:0000256" key="1">
    <source>
        <dbReference type="SAM" id="Phobius"/>
    </source>
</evidence>
<evidence type="ECO:0000313" key="2">
    <source>
        <dbReference type="EMBL" id="MFC7336053.1"/>
    </source>
</evidence>
<keyword evidence="1" id="KW-0812">Transmembrane</keyword>
<keyword evidence="3" id="KW-1185">Reference proteome</keyword>
<name>A0ABW2L2Z3_9BACT</name>
<dbReference type="Proteomes" id="UP001596472">
    <property type="component" value="Unassembled WGS sequence"/>
</dbReference>
<accession>A0ABW2L2Z3</accession>